<name>A0ACC0XA45_9ROSI</name>
<dbReference type="Proteomes" id="UP001163603">
    <property type="component" value="Chromosome 13"/>
</dbReference>
<protein>
    <submittedName>
        <fullName evidence="1">Uncharacterized protein</fullName>
    </submittedName>
</protein>
<gene>
    <name evidence="1" type="ORF">Pint_21105</name>
</gene>
<evidence type="ECO:0000313" key="1">
    <source>
        <dbReference type="EMBL" id="KAJ0013557.1"/>
    </source>
</evidence>
<evidence type="ECO:0000313" key="2">
    <source>
        <dbReference type="Proteomes" id="UP001163603"/>
    </source>
</evidence>
<organism evidence="1 2">
    <name type="scientific">Pistacia integerrima</name>
    <dbReference type="NCBI Taxonomy" id="434235"/>
    <lineage>
        <taxon>Eukaryota</taxon>
        <taxon>Viridiplantae</taxon>
        <taxon>Streptophyta</taxon>
        <taxon>Embryophyta</taxon>
        <taxon>Tracheophyta</taxon>
        <taxon>Spermatophyta</taxon>
        <taxon>Magnoliopsida</taxon>
        <taxon>eudicotyledons</taxon>
        <taxon>Gunneridae</taxon>
        <taxon>Pentapetalae</taxon>
        <taxon>rosids</taxon>
        <taxon>malvids</taxon>
        <taxon>Sapindales</taxon>
        <taxon>Anacardiaceae</taxon>
        <taxon>Pistacia</taxon>
    </lineage>
</organism>
<keyword evidence="2" id="KW-1185">Reference proteome</keyword>
<accession>A0ACC0XA45</accession>
<reference evidence="2" key="1">
    <citation type="journal article" date="2023" name="G3 (Bethesda)">
        <title>Genome assembly and association tests identify interacting loci associated with vigor, precocity, and sex in interspecific pistachio rootstocks.</title>
        <authorList>
            <person name="Palmer W."/>
            <person name="Jacygrad E."/>
            <person name="Sagayaradj S."/>
            <person name="Cavanaugh K."/>
            <person name="Han R."/>
            <person name="Bertier L."/>
            <person name="Beede B."/>
            <person name="Kafkas S."/>
            <person name="Golino D."/>
            <person name="Preece J."/>
            <person name="Michelmore R."/>
        </authorList>
    </citation>
    <scope>NUCLEOTIDE SEQUENCE [LARGE SCALE GENOMIC DNA]</scope>
</reference>
<proteinExistence type="predicted"/>
<sequence length="110" mass="12198">MDSNKKPKNSCSCFPFNIFNSRRPPTVKPQSVSSGVGTGAVWTQSQGTGCGIGEKERVGSRVSNHQGSFIDGKAKNYIDRFYENNQDSDVEVEKVFYENNQDSVVEVEKV</sequence>
<dbReference type="EMBL" id="CM047748">
    <property type="protein sequence ID" value="KAJ0013557.1"/>
    <property type="molecule type" value="Genomic_DNA"/>
</dbReference>
<comment type="caution">
    <text evidence="1">The sequence shown here is derived from an EMBL/GenBank/DDBJ whole genome shotgun (WGS) entry which is preliminary data.</text>
</comment>